<proteinExistence type="predicted"/>
<reference evidence="1 2" key="1">
    <citation type="submission" date="2024-12" db="EMBL/GenBank/DDBJ databases">
        <authorList>
            <person name="Lee Y."/>
        </authorList>
    </citation>
    <scope>NUCLEOTIDE SEQUENCE [LARGE SCALE GENOMIC DNA]</scope>
    <source>
        <strain evidence="1 2">03SUJ4</strain>
    </source>
</reference>
<dbReference type="EMBL" id="JBJYXY010000001">
    <property type="protein sequence ID" value="MFN2976435.1"/>
    <property type="molecule type" value="Genomic_DNA"/>
</dbReference>
<comment type="caution">
    <text evidence="1">The sequence shown here is derived from an EMBL/GenBank/DDBJ whole genome shotgun (WGS) entry which is preliminary data.</text>
</comment>
<name>A0ABW9KNE8_9BACT</name>
<dbReference type="RefSeq" id="WP_263412087.1">
    <property type="nucleotide sequence ID" value="NZ_BAABBH010000001.1"/>
</dbReference>
<evidence type="ECO:0000313" key="1">
    <source>
        <dbReference type="EMBL" id="MFN2976435.1"/>
    </source>
</evidence>
<dbReference type="Proteomes" id="UP001634747">
    <property type="component" value="Unassembled WGS sequence"/>
</dbReference>
<organism evidence="1 2">
    <name type="scientific">Terriglobus aquaticus</name>
    <dbReference type="NCBI Taxonomy" id="940139"/>
    <lineage>
        <taxon>Bacteria</taxon>
        <taxon>Pseudomonadati</taxon>
        <taxon>Acidobacteriota</taxon>
        <taxon>Terriglobia</taxon>
        <taxon>Terriglobales</taxon>
        <taxon>Acidobacteriaceae</taxon>
        <taxon>Terriglobus</taxon>
    </lineage>
</organism>
<accession>A0ABW9KNE8</accession>
<gene>
    <name evidence="1" type="ORF">ACK2TP_11735</name>
</gene>
<sequence>MRIVRILLLVLLAFSALFFGALIRSRTWGKRFVALHPGDTRATVLQRAGQPSRTMQCAALPEPPDGCQTVLVYSGPLSTIIPEFWLTPLDANDRVLRVLHTTRAD</sequence>
<evidence type="ECO:0000313" key="2">
    <source>
        <dbReference type="Proteomes" id="UP001634747"/>
    </source>
</evidence>
<protein>
    <submittedName>
        <fullName evidence="1">Uncharacterized protein</fullName>
    </submittedName>
</protein>
<keyword evidence="2" id="KW-1185">Reference proteome</keyword>